<name>A0A0G1T488_9BACT</name>
<keyword evidence="1" id="KW-0472">Membrane</keyword>
<proteinExistence type="predicted"/>
<keyword evidence="1" id="KW-0812">Transmembrane</keyword>
<accession>A0A0G1T488</accession>
<evidence type="ECO:0000313" key="2">
    <source>
        <dbReference type="EMBL" id="KKU76606.1"/>
    </source>
</evidence>
<dbReference type="AlphaFoldDB" id="A0A0G1T488"/>
<keyword evidence="1" id="KW-1133">Transmembrane helix</keyword>
<feature type="transmembrane region" description="Helical" evidence="1">
    <location>
        <begin position="6"/>
        <end position="28"/>
    </location>
</feature>
<gene>
    <name evidence="2" type="ORF">UY02_C0016G0001</name>
</gene>
<protein>
    <submittedName>
        <fullName evidence="2">Uncharacterized protein</fullName>
    </submittedName>
</protein>
<evidence type="ECO:0000313" key="3">
    <source>
        <dbReference type="Proteomes" id="UP000034682"/>
    </source>
</evidence>
<feature type="non-terminal residue" evidence="2">
    <location>
        <position position="1"/>
    </location>
</feature>
<dbReference type="Proteomes" id="UP000034682">
    <property type="component" value="Unassembled WGS sequence"/>
</dbReference>
<comment type="caution">
    <text evidence="2">The sequence shown here is derived from an EMBL/GenBank/DDBJ whole genome shotgun (WGS) entry which is preliminary data.</text>
</comment>
<organism evidence="2 3">
    <name type="scientific">Candidatus Giovannonibacteria bacterium GW2011_GWB1_47_6b</name>
    <dbReference type="NCBI Taxonomy" id="1618655"/>
    <lineage>
        <taxon>Bacteria</taxon>
        <taxon>Candidatus Giovannoniibacteriota</taxon>
    </lineage>
</organism>
<reference evidence="2 3" key="1">
    <citation type="journal article" date="2015" name="Nature">
        <title>rRNA introns, odd ribosomes, and small enigmatic genomes across a large radiation of phyla.</title>
        <authorList>
            <person name="Brown C.T."/>
            <person name="Hug L.A."/>
            <person name="Thomas B.C."/>
            <person name="Sharon I."/>
            <person name="Castelle C.J."/>
            <person name="Singh A."/>
            <person name="Wilkins M.J."/>
            <person name="Williams K.H."/>
            <person name="Banfield J.F."/>
        </authorList>
    </citation>
    <scope>NUCLEOTIDE SEQUENCE [LARGE SCALE GENOMIC DNA]</scope>
</reference>
<evidence type="ECO:0000256" key="1">
    <source>
        <dbReference type="SAM" id="Phobius"/>
    </source>
</evidence>
<sequence length="235" mass="24905">TAILIIGAIAFIGVVGSLAYFVIFPALFGQKKGAVTEQPPANEVSTPAPAAHQSYLVTPPAAEAQVNLSDKNYPTIAIALQNEAFNQLADGQFKEIKISDASGQVPFPDYLIGVIPAATALSVSNWFENDFTALLYYDSKGVWPIYVAKLKAGVSSESVLGGFGEIEPVLELGNMYLLPPGTFSGFKDGKVGSYQTRYSVGTQSGASFNYGIVGDYFVVSTNYDALKSVLPLLGL</sequence>
<dbReference type="EMBL" id="LCOK01000016">
    <property type="protein sequence ID" value="KKU76606.1"/>
    <property type="molecule type" value="Genomic_DNA"/>
</dbReference>